<dbReference type="Proteomes" id="UP001229244">
    <property type="component" value="Unassembled WGS sequence"/>
</dbReference>
<dbReference type="GO" id="GO:0003723">
    <property type="term" value="F:RNA binding"/>
    <property type="evidence" value="ECO:0007669"/>
    <property type="project" value="UniProtKB-UniRule"/>
</dbReference>
<evidence type="ECO:0000313" key="7">
    <source>
        <dbReference type="EMBL" id="MDQ0317662.1"/>
    </source>
</evidence>
<dbReference type="AlphaFoldDB" id="A0AAE3VT04"/>
<feature type="active site" description="Nucleophile" evidence="5">
    <location>
        <position position="359"/>
    </location>
</feature>
<comment type="caution">
    <text evidence="5">Lacks conserved residue(s) required for the propagation of feature annotation.</text>
</comment>
<dbReference type="GO" id="GO:0001510">
    <property type="term" value="P:RNA methylation"/>
    <property type="evidence" value="ECO:0007669"/>
    <property type="project" value="InterPro"/>
</dbReference>
<dbReference type="EMBL" id="JAUSUL010000007">
    <property type="protein sequence ID" value="MDQ0317662.1"/>
    <property type="molecule type" value="Genomic_DNA"/>
</dbReference>
<accession>A0AAE3VT04</accession>
<dbReference type="InterPro" id="IPR049560">
    <property type="entry name" value="MeTrfase_RsmB-F_NOP2_cat"/>
</dbReference>
<dbReference type="InterPro" id="IPR001678">
    <property type="entry name" value="MeTrfase_RsmB-F_NOP2_dom"/>
</dbReference>
<evidence type="ECO:0000256" key="1">
    <source>
        <dbReference type="ARBA" id="ARBA00022603"/>
    </source>
</evidence>
<dbReference type="InterPro" id="IPR029063">
    <property type="entry name" value="SAM-dependent_MTases_sf"/>
</dbReference>
<name>A0AAE3VT04_9HYPH</name>
<evidence type="ECO:0000259" key="6">
    <source>
        <dbReference type="PROSITE" id="PS51686"/>
    </source>
</evidence>
<dbReference type="PRINTS" id="PR02008">
    <property type="entry name" value="RCMTFAMILY"/>
</dbReference>
<comment type="similarity">
    <text evidence="5">Belongs to the class I-like SAM-binding methyltransferase superfamily. RsmB/NOP family.</text>
</comment>
<feature type="binding site" evidence="5">
    <location>
        <position position="263"/>
    </location>
    <ligand>
        <name>S-adenosyl-L-methionine</name>
        <dbReference type="ChEBI" id="CHEBI:59789"/>
    </ligand>
</feature>
<keyword evidence="3 5" id="KW-0949">S-adenosyl-L-methionine</keyword>
<evidence type="ECO:0000256" key="4">
    <source>
        <dbReference type="ARBA" id="ARBA00022884"/>
    </source>
</evidence>
<dbReference type="InterPro" id="IPR054728">
    <property type="entry name" value="RsmB-like_ferredoxin"/>
</dbReference>
<dbReference type="Pfam" id="PF01189">
    <property type="entry name" value="Methyltr_RsmB-F"/>
    <property type="match status" value="1"/>
</dbReference>
<dbReference type="InterPro" id="IPR023267">
    <property type="entry name" value="RCMT"/>
</dbReference>
<dbReference type="RefSeq" id="WP_306887586.1">
    <property type="nucleotide sequence ID" value="NZ_JAUSUL010000007.1"/>
</dbReference>
<keyword evidence="2 5" id="KW-0808">Transferase</keyword>
<keyword evidence="8" id="KW-1185">Reference proteome</keyword>
<feature type="domain" description="SAM-dependent MTase RsmB/NOP-type" evidence="6">
    <location>
        <begin position="145"/>
        <end position="425"/>
    </location>
</feature>
<dbReference type="Pfam" id="PF22458">
    <property type="entry name" value="RsmF-B_ferredox"/>
    <property type="match status" value="1"/>
</dbReference>
<dbReference type="CDD" id="cd02440">
    <property type="entry name" value="AdoMet_MTases"/>
    <property type="match status" value="1"/>
</dbReference>
<dbReference type="PANTHER" id="PTHR22807:SF53">
    <property type="entry name" value="RIBOSOMAL RNA SMALL SUBUNIT METHYLTRANSFERASE B-RELATED"/>
    <property type="match status" value="1"/>
</dbReference>
<organism evidence="7 8">
    <name type="scientific">Amorphus orientalis</name>
    <dbReference type="NCBI Taxonomy" id="649198"/>
    <lineage>
        <taxon>Bacteria</taxon>
        <taxon>Pseudomonadati</taxon>
        <taxon>Pseudomonadota</taxon>
        <taxon>Alphaproteobacteria</taxon>
        <taxon>Hyphomicrobiales</taxon>
        <taxon>Amorphaceae</taxon>
        <taxon>Amorphus</taxon>
    </lineage>
</organism>
<sequence length="426" mass="46611">MRIGGRIQAAIEVLETVETQHRPIAEVLKDWGNAHRFAGSGDRAAIGNLVFDAVRWRSSSAWLMDQETARAIVLGTLAYRWGWNLETLADFMAGDEHGPEPPTAVERTLLSNASLDKAPAHIRADVPEWIEPQLRATFKEHWVDEAAALAARAPIDVRANSLKAGRDKVLKALDQFGAKATPWSPLGVRIGAGSDFDRSANVTNEPGYQKGWFEVQDEASQLAVLLAGAEPGEQVLDLCAGAGGKTLALAAEMNNRGQVHAYDRDKTRLKSIFDRLRRAGTRNVQVHSADSDLKGLLGKMDRVFVDAPCTGSGVWRRRPDTKWRLTPAALEARMMEQSQVLDEGARHVRPGGRLIYVTCSVFADENSGRIDSFLRRHPSFAPLPVERIKGEALNAVPARTVPNGLLLSPATTKTDGFFVCVMERAG</sequence>
<dbReference type="SUPFAM" id="SSF53335">
    <property type="entry name" value="S-adenosyl-L-methionine-dependent methyltransferases"/>
    <property type="match status" value="1"/>
</dbReference>
<keyword evidence="4 5" id="KW-0694">RNA-binding</keyword>
<evidence type="ECO:0000256" key="5">
    <source>
        <dbReference type="PROSITE-ProRule" id="PRU01023"/>
    </source>
</evidence>
<dbReference type="PANTHER" id="PTHR22807">
    <property type="entry name" value="NOP2 YEAST -RELATED NOL1/NOP2/FMU SUN DOMAIN-CONTAINING"/>
    <property type="match status" value="1"/>
</dbReference>
<dbReference type="EC" id="2.1.1.176" evidence="7"/>
<comment type="caution">
    <text evidence="7">The sequence shown here is derived from an EMBL/GenBank/DDBJ whole genome shotgun (WGS) entry which is preliminary data.</text>
</comment>
<feature type="binding site" evidence="5">
    <location>
        <position position="290"/>
    </location>
    <ligand>
        <name>S-adenosyl-L-methionine</name>
        <dbReference type="ChEBI" id="CHEBI:59789"/>
    </ligand>
</feature>
<dbReference type="PROSITE" id="PS51686">
    <property type="entry name" value="SAM_MT_RSMB_NOP"/>
    <property type="match status" value="1"/>
</dbReference>
<evidence type="ECO:0000256" key="3">
    <source>
        <dbReference type="ARBA" id="ARBA00022691"/>
    </source>
</evidence>
<evidence type="ECO:0000313" key="8">
    <source>
        <dbReference type="Proteomes" id="UP001229244"/>
    </source>
</evidence>
<dbReference type="GO" id="GO:0008173">
    <property type="term" value="F:RNA methyltransferase activity"/>
    <property type="evidence" value="ECO:0007669"/>
    <property type="project" value="InterPro"/>
</dbReference>
<protein>
    <submittedName>
        <fullName evidence="7">16S rRNA (Cytosine967-C5)-methyltransferase</fullName>
        <ecNumber evidence="7">2.1.1.176</ecNumber>
    </submittedName>
</protein>
<keyword evidence="1 5" id="KW-0489">Methyltransferase</keyword>
<proteinExistence type="inferred from homology"/>
<dbReference type="Gene3D" id="3.40.50.150">
    <property type="entry name" value="Vaccinia Virus protein VP39"/>
    <property type="match status" value="1"/>
</dbReference>
<reference evidence="7" key="1">
    <citation type="submission" date="2023-07" db="EMBL/GenBank/DDBJ databases">
        <title>Genomic Encyclopedia of Type Strains, Phase IV (KMG-IV): sequencing the most valuable type-strain genomes for metagenomic binning, comparative biology and taxonomic classification.</title>
        <authorList>
            <person name="Goeker M."/>
        </authorList>
    </citation>
    <scope>NUCLEOTIDE SEQUENCE</scope>
    <source>
        <strain evidence="7">DSM 21202</strain>
    </source>
</reference>
<feature type="binding site" evidence="5">
    <location>
        <position position="306"/>
    </location>
    <ligand>
        <name>S-adenosyl-L-methionine</name>
        <dbReference type="ChEBI" id="CHEBI:59789"/>
    </ligand>
</feature>
<gene>
    <name evidence="7" type="ORF">J2S73_004148</name>
</gene>
<evidence type="ECO:0000256" key="2">
    <source>
        <dbReference type="ARBA" id="ARBA00022679"/>
    </source>
</evidence>